<evidence type="ECO:0000313" key="3">
    <source>
        <dbReference type="Proteomes" id="UP000594364"/>
    </source>
</evidence>
<feature type="compositionally biased region" description="Polar residues" evidence="1">
    <location>
        <begin position="76"/>
        <end position="95"/>
    </location>
</feature>
<organism evidence="2 3">
    <name type="scientific">Epichloe festucae (strain Fl1)</name>
    <dbReference type="NCBI Taxonomy" id="877507"/>
    <lineage>
        <taxon>Eukaryota</taxon>
        <taxon>Fungi</taxon>
        <taxon>Dikarya</taxon>
        <taxon>Ascomycota</taxon>
        <taxon>Pezizomycotina</taxon>
        <taxon>Sordariomycetes</taxon>
        <taxon>Hypocreomycetidae</taxon>
        <taxon>Hypocreales</taxon>
        <taxon>Clavicipitaceae</taxon>
        <taxon>Epichloe</taxon>
    </lineage>
</organism>
<dbReference type="AlphaFoldDB" id="A0A7S9KNQ9"/>
<feature type="compositionally biased region" description="Gly residues" evidence="1">
    <location>
        <begin position="108"/>
        <end position="133"/>
    </location>
</feature>
<accession>A0A7S9KNQ9</accession>
<proteinExistence type="predicted"/>
<feature type="region of interest" description="Disordered" evidence="1">
    <location>
        <begin position="32"/>
        <end position="213"/>
    </location>
</feature>
<dbReference type="EMBL" id="CP031386">
    <property type="protein sequence ID" value="QPG96073.1"/>
    <property type="molecule type" value="Genomic_DNA"/>
</dbReference>
<keyword evidence="3" id="KW-1185">Reference proteome</keyword>
<dbReference type="OrthoDB" id="5365739at2759"/>
<reference evidence="2 3" key="1">
    <citation type="journal article" date="2018" name="PLoS Genet.">
        <title>Repeat elements organise 3D genome structure and mediate transcription in the filamentous fungus Epichloe festucae.</title>
        <authorList>
            <person name="Winter D.J."/>
            <person name="Ganley A.R.D."/>
            <person name="Young C.A."/>
            <person name="Liachko I."/>
            <person name="Schardl C.L."/>
            <person name="Dupont P.Y."/>
            <person name="Berry D."/>
            <person name="Ram A."/>
            <person name="Scott B."/>
            <person name="Cox M.P."/>
        </authorList>
    </citation>
    <scope>NUCLEOTIDE SEQUENCE [LARGE SCALE GENOMIC DNA]</scope>
    <source>
        <strain evidence="2 3">Fl1</strain>
    </source>
</reference>
<sequence>MNVQTLRSACSRARPEVQKTGTAFKNYFRELSTSQSLAEDNAAPPPNPDSKPSVRQRSRAATSEISSFVRKPGSPATFQPSSAPGLQSASTSQPKSIIDVRSLPRGLGTRGRGTFAGRGRGRGQGQGQTGAGTQGQPPRAQSPAYGNRFSRPGGANAGRGGSSLRGGRGGRGGGARGGRGGRAATTKGRRSSKDDADKDGKTFGKRQDPFEVMDPYEEQFDKDMRFGTKTTYAPSLTLDSLAAFAPAVPTSEAGRKATVLENLSALGTADPVGAPQDLQAASYAADLEAHGVRFFADSKAKDAAERYLQQQKEDEAGEKKDDDVLVSGAEESVRKVIFEQAVMGEHERMTFSTEPAGVSRTWHLRAETWKKSDLDKFENKLTSLVGGTKIAKGNENAKGAEKRKAAEV</sequence>
<name>A0A7S9KNQ9_EPIFF</name>
<gene>
    <name evidence="2" type="ORF">C2857_003064</name>
</gene>
<feature type="compositionally biased region" description="Basic and acidic residues" evidence="1">
    <location>
        <begin position="191"/>
        <end position="209"/>
    </location>
</feature>
<feature type="compositionally biased region" description="Gly residues" evidence="1">
    <location>
        <begin position="155"/>
        <end position="181"/>
    </location>
</feature>
<protein>
    <submittedName>
        <fullName evidence="2">Uncharacterized protein</fullName>
    </submittedName>
</protein>
<evidence type="ECO:0000313" key="2">
    <source>
        <dbReference type="EMBL" id="QPG96073.1"/>
    </source>
</evidence>
<dbReference type="Proteomes" id="UP000594364">
    <property type="component" value="Chromosome 2"/>
</dbReference>
<evidence type="ECO:0000256" key="1">
    <source>
        <dbReference type="SAM" id="MobiDB-lite"/>
    </source>
</evidence>